<dbReference type="PROSITE" id="PS00346">
    <property type="entry name" value="ETS_DOMAIN_2"/>
    <property type="match status" value="1"/>
</dbReference>
<dbReference type="Pfam" id="PF00178">
    <property type="entry name" value="Ets"/>
    <property type="match status" value="1"/>
</dbReference>
<evidence type="ECO:0000256" key="2">
    <source>
        <dbReference type="ARBA" id="ARBA00023125"/>
    </source>
</evidence>
<feature type="compositionally biased region" description="Acidic residues" evidence="4">
    <location>
        <begin position="40"/>
        <end position="53"/>
    </location>
</feature>
<dbReference type="PRINTS" id="PR00454">
    <property type="entry name" value="ETSDOMAIN"/>
</dbReference>
<dbReference type="SUPFAM" id="SSF46785">
    <property type="entry name" value="Winged helix' DNA-binding domain"/>
    <property type="match status" value="1"/>
</dbReference>
<dbReference type="Gene3D" id="1.10.10.10">
    <property type="entry name" value="Winged helix-like DNA-binding domain superfamily/Winged helix DNA-binding domain"/>
    <property type="match status" value="1"/>
</dbReference>
<feature type="region of interest" description="Disordered" evidence="4">
    <location>
        <begin position="33"/>
        <end position="53"/>
    </location>
</feature>
<comment type="similarity">
    <text evidence="1 3">Belongs to the ETS family.</text>
</comment>
<evidence type="ECO:0000256" key="1">
    <source>
        <dbReference type="ARBA" id="ARBA00005562"/>
    </source>
</evidence>
<dbReference type="AlphaFoldDB" id="A0AAV5X132"/>
<dbReference type="InterPro" id="IPR000418">
    <property type="entry name" value="Ets_dom"/>
</dbReference>
<dbReference type="GO" id="GO:0030154">
    <property type="term" value="P:cell differentiation"/>
    <property type="evidence" value="ECO:0007669"/>
    <property type="project" value="TreeGrafter"/>
</dbReference>
<comment type="subcellular location">
    <subcellularLocation>
        <location evidence="3">Nucleus</location>
    </subcellularLocation>
</comment>
<dbReference type="InterPro" id="IPR036390">
    <property type="entry name" value="WH_DNA-bd_sf"/>
</dbReference>
<keyword evidence="3" id="KW-0539">Nucleus</keyword>
<dbReference type="PANTHER" id="PTHR11849">
    <property type="entry name" value="ETS"/>
    <property type="match status" value="1"/>
</dbReference>
<dbReference type="SMART" id="SM00413">
    <property type="entry name" value="ETS"/>
    <property type="match status" value="1"/>
</dbReference>
<evidence type="ECO:0000259" key="5">
    <source>
        <dbReference type="PROSITE" id="PS50061"/>
    </source>
</evidence>
<dbReference type="Proteomes" id="UP001432322">
    <property type="component" value="Unassembled WGS sequence"/>
</dbReference>
<feature type="non-terminal residue" evidence="6">
    <location>
        <position position="170"/>
    </location>
</feature>
<keyword evidence="2 3" id="KW-0238">DNA-binding</keyword>
<keyword evidence="7" id="KW-1185">Reference proteome</keyword>
<evidence type="ECO:0000313" key="7">
    <source>
        <dbReference type="Proteomes" id="UP001432322"/>
    </source>
</evidence>
<dbReference type="InterPro" id="IPR036388">
    <property type="entry name" value="WH-like_DNA-bd_sf"/>
</dbReference>
<dbReference type="InterPro" id="IPR046328">
    <property type="entry name" value="ETS_fam"/>
</dbReference>
<dbReference type="FunFam" id="1.10.10.10:FF:000996">
    <property type="entry name" value="Predicted protein"/>
    <property type="match status" value="1"/>
</dbReference>
<sequence length="170" mass="20058">MMQQQQHLMAQQQQPLLPQQQQTQFYPANFAVGANVPTDSESDGDEMTEEDDVSSVMAPPQVFIPDMMHPLPRQPYHRTGGNVHLWLFIRELLDNPDQYNGCVRWVDRHAGTFKIENSQMLATFWGMRKNRSAMNYDKLSRSLRQYYKKGIIQKPEKKQRLVYRFLHPYN</sequence>
<reference evidence="6" key="1">
    <citation type="submission" date="2023-10" db="EMBL/GenBank/DDBJ databases">
        <title>Genome assembly of Pristionchus species.</title>
        <authorList>
            <person name="Yoshida K."/>
            <person name="Sommer R.J."/>
        </authorList>
    </citation>
    <scope>NUCLEOTIDE SEQUENCE</scope>
    <source>
        <strain evidence="6">RS5133</strain>
    </source>
</reference>
<gene>
    <name evidence="6" type="ORF">PFISCL1PPCAC_27505</name>
</gene>
<name>A0AAV5X132_9BILA</name>
<evidence type="ECO:0000256" key="3">
    <source>
        <dbReference type="RuleBase" id="RU004019"/>
    </source>
</evidence>
<organism evidence="6 7">
    <name type="scientific">Pristionchus fissidentatus</name>
    <dbReference type="NCBI Taxonomy" id="1538716"/>
    <lineage>
        <taxon>Eukaryota</taxon>
        <taxon>Metazoa</taxon>
        <taxon>Ecdysozoa</taxon>
        <taxon>Nematoda</taxon>
        <taxon>Chromadorea</taxon>
        <taxon>Rhabditida</taxon>
        <taxon>Rhabditina</taxon>
        <taxon>Diplogasteromorpha</taxon>
        <taxon>Diplogasteroidea</taxon>
        <taxon>Neodiplogasteridae</taxon>
        <taxon>Pristionchus</taxon>
    </lineage>
</organism>
<dbReference type="GO" id="GO:0005634">
    <property type="term" value="C:nucleus"/>
    <property type="evidence" value="ECO:0007669"/>
    <property type="project" value="UniProtKB-SubCell"/>
</dbReference>
<accession>A0AAV5X132</accession>
<dbReference type="EMBL" id="BTSY01000007">
    <property type="protein sequence ID" value="GMT36208.1"/>
    <property type="molecule type" value="Genomic_DNA"/>
</dbReference>
<proteinExistence type="inferred from homology"/>
<dbReference type="GO" id="GO:0043565">
    <property type="term" value="F:sequence-specific DNA binding"/>
    <property type="evidence" value="ECO:0007669"/>
    <property type="project" value="InterPro"/>
</dbReference>
<dbReference type="PROSITE" id="PS50061">
    <property type="entry name" value="ETS_DOMAIN_3"/>
    <property type="match status" value="1"/>
</dbReference>
<protein>
    <recommendedName>
        <fullName evidence="5">ETS domain-containing protein</fullName>
    </recommendedName>
</protein>
<evidence type="ECO:0000256" key="4">
    <source>
        <dbReference type="SAM" id="MobiDB-lite"/>
    </source>
</evidence>
<dbReference type="PANTHER" id="PTHR11849:SF182">
    <property type="entry name" value="SAM POINTED DOMAIN-CONTAINING ETS TRANSCRIPTION FACTOR"/>
    <property type="match status" value="1"/>
</dbReference>
<feature type="domain" description="ETS" evidence="5">
    <location>
        <begin position="83"/>
        <end position="166"/>
    </location>
</feature>
<evidence type="ECO:0000313" key="6">
    <source>
        <dbReference type="EMBL" id="GMT36208.1"/>
    </source>
</evidence>
<dbReference type="GO" id="GO:0000981">
    <property type="term" value="F:DNA-binding transcription factor activity, RNA polymerase II-specific"/>
    <property type="evidence" value="ECO:0007669"/>
    <property type="project" value="TreeGrafter"/>
</dbReference>
<comment type="caution">
    <text evidence="6">The sequence shown here is derived from an EMBL/GenBank/DDBJ whole genome shotgun (WGS) entry which is preliminary data.</text>
</comment>